<organism evidence="1 2">
    <name type="scientific">Lipomyces orientalis</name>
    <dbReference type="NCBI Taxonomy" id="1233043"/>
    <lineage>
        <taxon>Eukaryota</taxon>
        <taxon>Fungi</taxon>
        <taxon>Dikarya</taxon>
        <taxon>Ascomycota</taxon>
        <taxon>Saccharomycotina</taxon>
        <taxon>Lipomycetes</taxon>
        <taxon>Lipomycetales</taxon>
        <taxon>Lipomycetaceae</taxon>
        <taxon>Lipomyces</taxon>
    </lineage>
</organism>
<keyword evidence="2" id="KW-1185">Reference proteome</keyword>
<evidence type="ECO:0000313" key="1">
    <source>
        <dbReference type="EMBL" id="KAK9323244.1"/>
    </source>
</evidence>
<feature type="non-terminal residue" evidence="1">
    <location>
        <position position="1"/>
    </location>
</feature>
<dbReference type="Proteomes" id="UP001489719">
    <property type="component" value="Unassembled WGS sequence"/>
</dbReference>
<comment type="caution">
    <text evidence="1">The sequence shown here is derived from an EMBL/GenBank/DDBJ whole genome shotgun (WGS) entry which is preliminary data.</text>
</comment>
<evidence type="ECO:0000313" key="2">
    <source>
        <dbReference type="Proteomes" id="UP001489719"/>
    </source>
</evidence>
<protein>
    <submittedName>
        <fullName evidence="1">Uncharacterized protein</fullName>
    </submittedName>
</protein>
<sequence length="92" mass="10908">INIYSQRLKCQLRMRMRIIFVYSQGFTNPDYLAIPASEVAVERLFNSGRDLLGQRRHPKCGHHEEACFVKGYVRQRRRILMYLCANIAINYE</sequence>
<proteinExistence type="predicted"/>
<reference evidence="2" key="1">
    <citation type="journal article" date="2024" name="Front. Bioeng. Biotechnol.">
        <title>Genome-scale model development and genomic sequencing of the oleaginous clade Lipomyces.</title>
        <authorList>
            <person name="Czajka J.J."/>
            <person name="Han Y."/>
            <person name="Kim J."/>
            <person name="Mondo S.J."/>
            <person name="Hofstad B.A."/>
            <person name="Robles A."/>
            <person name="Haridas S."/>
            <person name="Riley R."/>
            <person name="LaButti K."/>
            <person name="Pangilinan J."/>
            <person name="Andreopoulos W."/>
            <person name="Lipzen A."/>
            <person name="Yan J."/>
            <person name="Wang M."/>
            <person name="Ng V."/>
            <person name="Grigoriev I.V."/>
            <person name="Spatafora J.W."/>
            <person name="Magnuson J.K."/>
            <person name="Baker S.E."/>
            <person name="Pomraning K.R."/>
        </authorList>
    </citation>
    <scope>NUCLEOTIDE SEQUENCE [LARGE SCALE GENOMIC DNA]</scope>
    <source>
        <strain evidence="2">CBS 10300</strain>
    </source>
</reference>
<gene>
    <name evidence="1" type="ORF">V1517DRAFT_321095</name>
</gene>
<accession>A0ACC3TQ17</accession>
<name>A0ACC3TQ17_9ASCO</name>
<dbReference type="EMBL" id="MU970064">
    <property type="protein sequence ID" value="KAK9323244.1"/>
    <property type="molecule type" value="Genomic_DNA"/>
</dbReference>